<name>A0AAN4UD63_9ENTE</name>
<evidence type="ECO:0000313" key="9">
    <source>
        <dbReference type="Proteomes" id="UP000886607"/>
    </source>
</evidence>
<dbReference type="NCBIfam" id="TIGR01233">
    <property type="entry name" value="lacG"/>
    <property type="match status" value="1"/>
</dbReference>
<dbReference type="EMBL" id="BKBQ01000041">
    <property type="protein sequence ID" value="GEQ55299.1"/>
    <property type="molecule type" value="Genomic_DNA"/>
</dbReference>
<dbReference type="GO" id="GO:0005829">
    <property type="term" value="C:cytosol"/>
    <property type="evidence" value="ECO:0007669"/>
    <property type="project" value="TreeGrafter"/>
</dbReference>
<dbReference type="InterPro" id="IPR005928">
    <property type="entry name" value="6P-beta-galactosidase"/>
</dbReference>
<feature type="active site" description="Nucleophile" evidence="5">
    <location>
        <position position="380"/>
    </location>
</feature>
<dbReference type="GeneID" id="69986074"/>
<evidence type="ECO:0000256" key="3">
    <source>
        <dbReference type="ARBA" id="ARBA00022801"/>
    </source>
</evidence>
<evidence type="ECO:0000313" key="6">
    <source>
        <dbReference type="EMBL" id="GEQ50307.1"/>
    </source>
</evidence>
<evidence type="ECO:0000313" key="7">
    <source>
        <dbReference type="EMBL" id="GEQ55299.1"/>
    </source>
</evidence>
<organism evidence="7 8">
    <name type="scientific">Tetragenococcus koreensis</name>
    <dbReference type="NCBI Taxonomy" id="290335"/>
    <lineage>
        <taxon>Bacteria</taxon>
        <taxon>Bacillati</taxon>
        <taxon>Bacillota</taxon>
        <taxon>Bacilli</taxon>
        <taxon>Lactobacillales</taxon>
        <taxon>Enterococcaceae</taxon>
        <taxon>Tetragenococcus</taxon>
    </lineage>
</organism>
<keyword evidence="4" id="KW-0326">Glycosidase</keyword>
<dbReference type="EMBL" id="BKBO01000043">
    <property type="protein sequence ID" value="GEQ50307.1"/>
    <property type="molecule type" value="Genomic_DNA"/>
</dbReference>
<dbReference type="Proteomes" id="UP000886607">
    <property type="component" value="Unassembled WGS sequence"/>
</dbReference>
<sequence>MPLLNRVESLPKGFVWGGATAAYQVEGNTKADGKGKTMWDDYLKEQGRFSPDPASDFYHRYPEDIRLAKEHGLNAIRVSIAWTRIFPDGHGEPVQAGIDYYHKLFKECIDNGIEPYVTLHHFDSPKTLFDEGEWLNRQTIGYFVDYARFCFEEFTEVTNWFTMNEPVPLAYSQFIQGNFPPNHHFDVSNGIQAQHNEMLAHAQVVNLYKDELNKSGHIGVIHNLTPVYPISDTAENRHAAKLKDAFMNKFVLDAAFLGYYSEDTMSSINEILGINEAELTIENGDLDIMKQAAAQNDHFGINYYQNEFIQSYEGESTSHFNGTGEKGTSTFKFKGVGESVKKAGIPQTDWDWNIYPKGLYDTLKRVSHDYENCKTIYITENGMGYKDQTPTSDDEIIDDTPRIDYIDQHMDAVLKAREEGVDVQGYFVWSLQDQFSWANGYNKRYGLFYVDFETQKRYIKKSALWFKELAATMINE</sequence>
<accession>A0AAN4UD63</accession>
<dbReference type="InterPro" id="IPR001360">
    <property type="entry name" value="Glyco_hydro_1"/>
</dbReference>
<evidence type="ECO:0000256" key="4">
    <source>
        <dbReference type="ARBA" id="ARBA00023295"/>
    </source>
</evidence>
<dbReference type="FunFam" id="3.20.20.80:FF:000004">
    <property type="entry name" value="Beta-glucosidase 6-phospho-beta-glucosidase"/>
    <property type="match status" value="1"/>
</dbReference>
<dbReference type="InterPro" id="IPR018120">
    <property type="entry name" value="Glyco_hydro_1_AS"/>
</dbReference>
<dbReference type="GO" id="GO:0033920">
    <property type="term" value="F:6-phospho-beta-galactosidase activity"/>
    <property type="evidence" value="ECO:0007669"/>
    <property type="project" value="InterPro"/>
</dbReference>
<keyword evidence="3" id="KW-0378">Hydrolase</keyword>
<evidence type="ECO:0000256" key="5">
    <source>
        <dbReference type="PROSITE-ProRule" id="PRU10055"/>
    </source>
</evidence>
<dbReference type="Proteomes" id="UP000886597">
    <property type="component" value="Unassembled WGS sequence"/>
</dbReference>
<dbReference type="EC" id="3.2.1.21" evidence="2"/>
<evidence type="ECO:0000256" key="1">
    <source>
        <dbReference type="ARBA" id="ARBA00010838"/>
    </source>
</evidence>
<dbReference type="Gene3D" id="3.20.20.80">
    <property type="entry name" value="Glycosidases"/>
    <property type="match status" value="1"/>
</dbReference>
<dbReference type="PROSITE" id="PS00572">
    <property type="entry name" value="GLYCOSYL_HYDROL_F1_1"/>
    <property type="match status" value="1"/>
</dbReference>
<reference evidence="7" key="2">
    <citation type="journal article" date="2020" name="Int. Dairy J.">
        <title>Lactic acid bacterial diversity in Brie cheese focusing on salt concentration and pH of isolation medium and characterisation of halophilic and alkaliphilic lactic acid bacterial isolates.</title>
        <authorList>
            <person name="Unno R."/>
            <person name="Matsutani M."/>
            <person name="Suzuki T."/>
            <person name="Kodama K."/>
            <person name="Matsushita H."/>
            <person name="Yamasato K."/>
            <person name="Koizumi Y."/>
            <person name="Ishikawa M."/>
        </authorList>
    </citation>
    <scope>NUCLEOTIDE SEQUENCE</scope>
    <source>
        <strain evidence="7">7C1</strain>
        <strain evidence="6">8C4</strain>
    </source>
</reference>
<protein>
    <recommendedName>
        <fullName evidence="2">beta-glucosidase</fullName>
        <ecNumber evidence="2">3.2.1.21</ecNumber>
    </recommendedName>
</protein>
<dbReference type="AlphaFoldDB" id="A0AAN4UD63"/>
<dbReference type="KEGG" id="tkr:C7K43_08980"/>
<dbReference type="SUPFAM" id="SSF51445">
    <property type="entry name" value="(Trans)glycosidases"/>
    <property type="match status" value="1"/>
</dbReference>
<comment type="caution">
    <text evidence="7">The sequence shown here is derived from an EMBL/GenBank/DDBJ whole genome shotgun (WGS) entry which is preliminary data.</text>
</comment>
<reference evidence="7" key="1">
    <citation type="submission" date="2019-08" db="EMBL/GenBank/DDBJ databases">
        <authorList>
            <person name="Ishikawa M."/>
            <person name="Suzuki T."/>
            <person name="Matsutani M."/>
        </authorList>
    </citation>
    <scope>NUCLEOTIDE SEQUENCE</scope>
    <source>
        <strain evidence="7">7C1</strain>
        <strain evidence="6">8C4</strain>
    </source>
</reference>
<dbReference type="PANTHER" id="PTHR10353:SF36">
    <property type="entry name" value="LP05116P"/>
    <property type="match status" value="1"/>
</dbReference>
<keyword evidence="9" id="KW-1185">Reference proteome</keyword>
<dbReference type="NCBIfam" id="NF010036">
    <property type="entry name" value="PRK13511.1"/>
    <property type="match status" value="1"/>
</dbReference>
<dbReference type="GO" id="GO:0019512">
    <property type="term" value="P:lactose catabolic process via tagatose-6-phosphate"/>
    <property type="evidence" value="ECO:0007669"/>
    <property type="project" value="InterPro"/>
</dbReference>
<dbReference type="RefSeq" id="WP_124006525.1">
    <property type="nucleotide sequence ID" value="NZ_BJYN01000056.1"/>
</dbReference>
<gene>
    <name evidence="6" type="ORF">TK11N_21590</name>
    <name evidence="7" type="ORF">TK2N_21430</name>
</gene>
<dbReference type="InterPro" id="IPR017853">
    <property type="entry name" value="GH"/>
</dbReference>
<dbReference type="GO" id="GO:0008422">
    <property type="term" value="F:beta-glucosidase activity"/>
    <property type="evidence" value="ECO:0007669"/>
    <property type="project" value="UniProtKB-EC"/>
</dbReference>
<dbReference type="PRINTS" id="PR00131">
    <property type="entry name" value="GLHYDRLASE1"/>
</dbReference>
<proteinExistence type="inferred from homology"/>
<comment type="similarity">
    <text evidence="1">Belongs to the glycosyl hydrolase 1 family.</text>
</comment>
<evidence type="ECO:0000256" key="2">
    <source>
        <dbReference type="ARBA" id="ARBA00012744"/>
    </source>
</evidence>
<dbReference type="PANTHER" id="PTHR10353">
    <property type="entry name" value="GLYCOSYL HYDROLASE"/>
    <property type="match status" value="1"/>
</dbReference>
<dbReference type="Pfam" id="PF00232">
    <property type="entry name" value="Glyco_hydro_1"/>
    <property type="match status" value="1"/>
</dbReference>
<evidence type="ECO:0000313" key="8">
    <source>
        <dbReference type="Proteomes" id="UP000886597"/>
    </source>
</evidence>